<evidence type="ECO:0000256" key="4">
    <source>
        <dbReference type="ARBA" id="ARBA00022801"/>
    </source>
</evidence>
<evidence type="ECO:0000256" key="1">
    <source>
        <dbReference type="ARBA" id="ARBA00004613"/>
    </source>
</evidence>
<evidence type="ECO:0000256" key="5">
    <source>
        <dbReference type="ARBA" id="ARBA00023098"/>
    </source>
</evidence>
<keyword evidence="2" id="KW-0964">Secreted</keyword>
<evidence type="ECO:0000313" key="9">
    <source>
        <dbReference type="Proteomes" id="UP000673691"/>
    </source>
</evidence>
<dbReference type="PANTHER" id="PTHR34043">
    <property type="entry name" value="ALPHA/BETA-HYDROLASES SUPERFAMILY PROTEIN"/>
    <property type="match status" value="1"/>
</dbReference>
<evidence type="ECO:0000313" key="8">
    <source>
        <dbReference type="EMBL" id="KAG5460147.1"/>
    </source>
</evidence>
<dbReference type="OrthoDB" id="206848at2759"/>
<evidence type="ECO:0000256" key="3">
    <source>
        <dbReference type="ARBA" id="ARBA00022729"/>
    </source>
</evidence>
<sequence length="597" mass="64994">MSLSMSRDVPCRCCGGAEPVPVVFVEGFMGRGTSGYWGDVDRYNRSRTRCCRRAARKRRLLFVHLGSVSSLHDRACELFYQITGGTVDYGELHSKIHGHGRYGRTHGGRRCSKNPALLRSPASFYRCCRSLNDPVGGSKLKLVSLSRTLPPVVQQTPAALRRPQLRWRYHMARRAAAEGAEFVGGKDEGDWVRSLTGISAPFRGTPAAHILGEKEDEPAKVHLLSFGSALYRLVHLYLYADFPAWIKAYLYDFNVDHWGFGRNGSAETGKTSFSELLGNLACSKWAEGRDCAPYDLTPRRMAWVNRRSALCGKTYYQSFAASMTEVDSKSGFHLPMIHGVLPLTVLSYFVGRYSPSSQKLVNEVSGAAEYAGGESDEPHWRLERTGEQAARGGTRPVHLPPGRRYDPSEWWENDGVCPLASQLHPGMCAEGYCTCGGEQSAAPGVWSAHVLQSTSHVDVVPNVRGLLRRPPPPPRVAESKASPAAATGLFGRLISALAARLSRQPSSDGAGEASRTRRARRDSAFASAPDEVGGGVSGAAEKPSDDEAGAVGQPSGSSSKHARVFRHIFGWLDTVDDDAEERRAAPPSGNHCSPPGR</sequence>
<feature type="region of interest" description="Disordered" evidence="6">
    <location>
        <begin position="464"/>
        <end position="483"/>
    </location>
</feature>
<evidence type="ECO:0000259" key="7">
    <source>
        <dbReference type="Pfam" id="PF24708"/>
    </source>
</evidence>
<dbReference type="PANTHER" id="PTHR34043:SF3">
    <property type="entry name" value="ALPHA_BETA-HYDROLASES SUPERFAMILY PROTEIN"/>
    <property type="match status" value="1"/>
</dbReference>
<evidence type="ECO:0000256" key="6">
    <source>
        <dbReference type="SAM" id="MobiDB-lite"/>
    </source>
</evidence>
<dbReference type="GO" id="GO:0006629">
    <property type="term" value="P:lipid metabolic process"/>
    <property type="evidence" value="ECO:0007669"/>
    <property type="project" value="UniProtKB-KW"/>
</dbReference>
<reference evidence="8 9" key="1">
    <citation type="journal article" name="Sci. Rep.">
        <title>Genome-scale phylogenetic analyses confirm Olpidium as the closest living zoosporic fungus to the non-flagellated, terrestrial fungi.</title>
        <authorList>
            <person name="Chang Y."/>
            <person name="Rochon D."/>
            <person name="Sekimoto S."/>
            <person name="Wang Y."/>
            <person name="Chovatia M."/>
            <person name="Sandor L."/>
            <person name="Salamov A."/>
            <person name="Grigoriev I.V."/>
            <person name="Stajich J.E."/>
            <person name="Spatafora J.W."/>
        </authorList>
    </citation>
    <scope>NUCLEOTIDE SEQUENCE [LARGE SCALE GENOMIC DNA]</scope>
    <source>
        <strain evidence="8">S191</strain>
    </source>
</reference>
<organism evidence="8 9">
    <name type="scientific">Olpidium bornovanus</name>
    <dbReference type="NCBI Taxonomy" id="278681"/>
    <lineage>
        <taxon>Eukaryota</taxon>
        <taxon>Fungi</taxon>
        <taxon>Fungi incertae sedis</taxon>
        <taxon>Olpidiomycota</taxon>
        <taxon>Olpidiomycotina</taxon>
        <taxon>Olpidiomycetes</taxon>
        <taxon>Olpidiales</taxon>
        <taxon>Olpidiaceae</taxon>
        <taxon>Olpidium</taxon>
    </lineage>
</organism>
<evidence type="ECO:0000256" key="2">
    <source>
        <dbReference type="ARBA" id="ARBA00022525"/>
    </source>
</evidence>
<dbReference type="GO" id="GO:0005576">
    <property type="term" value="C:extracellular region"/>
    <property type="evidence" value="ECO:0007669"/>
    <property type="project" value="UniProtKB-SubCell"/>
</dbReference>
<dbReference type="Gene3D" id="3.40.50.1820">
    <property type="entry name" value="alpha/beta hydrolase"/>
    <property type="match status" value="2"/>
</dbReference>
<feature type="region of interest" description="Disordered" evidence="6">
    <location>
        <begin position="501"/>
        <end position="562"/>
    </location>
</feature>
<keyword evidence="9" id="KW-1185">Reference proteome</keyword>
<dbReference type="InterPro" id="IPR029058">
    <property type="entry name" value="AB_hydrolase_fold"/>
</dbReference>
<dbReference type="Pfam" id="PF24708">
    <property type="entry name" value="Lip_C"/>
    <property type="match status" value="1"/>
</dbReference>
<protein>
    <recommendedName>
        <fullName evidence="7">Lipase-like C-terminal domain-containing protein</fullName>
    </recommendedName>
</protein>
<dbReference type="AlphaFoldDB" id="A0A8H8DJI2"/>
<comment type="caution">
    <text evidence="8">The sequence shown here is derived from an EMBL/GenBank/DDBJ whole genome shotgun (WGS) entry which is preliminary data.</text>
</comment>
<dbReference type="InterPro" id="IPR056304">
    <property type="entry name" value="Lip-like_C"/>
</dbReference>
<proteinExistence type="predicted"/>
<keyword evidence="3" id="KW-0732">Signal</keyword>
<keyword evidence="5" id="KW-0443">Lipid metabolism</keyword>
<feature type="region of interest" description="Disordered" evidence="6">
    <location>
        <begin position="578"/>
        <end position="597"/>
    </location>
</feature>
<name>A0A8H8DJI2_9FUNG</name>
<feature type="domain" description="Lipase-like C-terminal" evidence="7">
    <location>
        <begin position="21"/>
        <end position="108"/>
    </location>
</feature>
<dbReference type="EMBL" id="JAEFCI010005674">
    <property type="protein sequence ID" value="KAG5460147.1"/>
    <property type="molecule type" value="Genomic_DNA"/>
</dbReference>
<comment type="subcellular location">
    <subcellularLocation>
        <location evidence="1">Secreted</location>
    </subcellularLocation>
</comment>
<dbReference type="Proteomes" id="UP000673691">
    <property type="component" value="Unassembled WGS sequence"/>
</dbReference>
<keyword evidence="4" id="KW-0378">Hydrolase</keyword>
<accession>A0A8H8DJI2</accession>
<gene>
    <name evidence="8" type="ORF">BJ554DRAFT_7840</name>
</gene>
<dbReference type="SUPFAM" id="SSF53474">
    <property type="entry name" value="alpha/beta-Hydrolases"/>
    <property type="match status" value="1"/>
</dbReference>
<dbReference type="GO" id="GO:0016787">
    <property type="term" value="F:hydrolase activity"/>
    <property type="evidence" value="ECO:0007669"/>
    <property type="project" value="UniProtKB-KW"/>
</dbReference>